<reference evidence="6" key="1">
    <citation type="submission" date="2019-08" db="EMBL/GenBank/DDBJ databases">
        <title>The improved chromosome-level genome for the pearl oyster Pinctada fucata martensii using PacBio sequencing and Hi-C.</title>
        <authorList>
            <person name="Zheng Z."/>
        </authorList>
    </citation>
    <scope>NUCLEOTIDE SEQUENCE</scope>
    <source>
        <strain evidence="6">ZZ-2019</strain>
        <tissue evidence="6">Adductor muscle</tissue>
    </source>
</reference>
<dbReference type="Proteomes" id="UP001186944">
    <property type="component" value="Unassembled WGS sequence"/>
</dbReference>
<keyword evidence="4" id="KW-0677">Repeat</keyword>
<sequence length="693" mass="78128">MISGDADSPGHLVSLRNFVHSEHGPDMHVSGTKPSSVILSLKYVIRPKSYAPITGMCNPGRSCAVVKDDGFTSAFVVAHEIAHVFQWALLVSWSDCSSACGNDGYQYQEYRCERDVGNGNYEAVSFDLCNFVPAPNYTRPCNRIPCSDVKWIPTDEWSACSESCGTNGLKTKIYECVDSQSNHLSEENCKDLFKPEATEKCNRKACIKEWYRLESTNQWRECSASCGWEGLAIRVYECKKINSNDEVEVVDVENCESYEGDKEMRPCNRKECSNGYYDWIQLSDWSECSSLCGETGIQYQEYGCFEISSAQDVHPMNASFCEGPDHSNVTRPCNRVPCYTFQWIPTSWGECTSICGDDGIQHRIYTCEKEYVNGSLEAVGDNFCNGIKHPNDSQECNRRPCFSYTWVMSPNWTECTATCGDDGVQFQKYSCFIHYVNDSMISASDNEDCKNLDTPLISRDCNRIDCASYQWSKAFDWGSCTTTCGNDGIQTKIKVCEKVFSDGKIIPVSSSFCDHITDSIETRPCNREPCQMKFSYRLRYTNLTQCSTTCGSRGVQTYNIACQRLYENGDTEITDMSHCDGLSLPQHDIPCNRKACPASYVWKYSDWSTCSVSCGMGIQSRQVYCTDTSRTVSNSLCSRSAPVNSKVCNQPPCPCKTRCRDRIKICQRSASKRKCSYKGYKKMCCASCRRYNS</sequence>
<dbReference type="EMBL" id="VSWD01000010">
    <property type="protein sequence ID" value="KAK3091740.1"/>
    <property type="molecule type" value="Genomic_DNA"/>
</dbReference>
<comment type="subcellular location">
    <subcellularLocation>
        <location evidence="1">Secreted</location>
    </subcellularLocation>
</comment>
<keyword evidence="2" id="KW-0964">Secreted</keyword>
<evidence type="ECO:0000313" key="6">
    <source>
        <dbReference type="EMBL" id="KAK3091740.1"/>
    </source>
</evidence>
<keyword evidence="7" id="KW-1185">Reference proteome</keyword>
<name>A0AA88Y120_PINIB</name>
<evidence type="ECO:0000256" key="1">
    <source>
        <dbReference type="ARBA" id="ARBA00004613"/>
    </source>
</evidence>
<dbReference type="InterPro" id="IPR010909">
    <property type="entry name" value="PLAC"/>
</dbReference>
<dbReference type="PROSITE" id="PS50092">
    <property type="entry name" value="TSP1"/>
    <property type="match status" value="4"/>
</dbReference>
<comment type="caution">
    <text evidence="6">The sequence shown here is derived from an EMBL/GenBank/DDBJ whole genome shotgun (WGS) entry which is preliminary data.</text>
</comment>
<dbReference type="Pfam" id="PF19030">
    <property type="entry name" value="TSP1_ADAMTS"/>
    <property type="match status" value="9"/>
</dbReference>
<proteinExistence type="predicted"/>
<evidence type="ECO:0000256" key="3">
    <source>
        <dbReference type="ARBA" id="ARBA00022729"/>
    </source>
</evidence>
<dbReference type="InterPro" id="IPR036383">
    <property type="entry name" value="TSP1_rpt_sf"/>
</dbReference>
<accession>A0AA88Y120</accession>
<dbReference type="InterPro" id="IPR050439">
    <property type="entry name" value="ADAMTS_ADAMTS-like"/>
</dbReference>
<gene>
    <name evidence="6" type="ORF">FSP39_022267</name>
</gene>
<dbReference type="SUPFAM" id="SSF55486">
    <property type="entry name" value="Metalloproteases ('zincins'), catalytic domain"/>
    <property type="match status" value="1"/>
</dbReference>
<dbReference type="GO" id="GO:0005576">
    <property type="term" value="C:extracellular region"/>
    <property type="evidence" value="ECO:0007669"/>
    <property type="project" value="UniProtKB-SubCell"/>
</dbReference>
<dbReference type="FunFam" id="2.20.100.10:FF:000005">
    <property type="entry name" value="ADAM metallopeptidase with thrombospondin type 1 motif 9"/>
    <property type="match status" value="1"/>
</dbReference>
<keyword evidence="3" id="KW-0732">Signal</keyword>
<dbReference type="InterPro" id="IPR000884">
    <property type="entry name" value="TSP1_rpt"/>
</dbReference>
<evidence type="ECO:0000313" key="7">
    <source>
        <dbReference type="Proteomes" id="UP001186944"/>
    </source>
</evidence>
<evidence type="ECO:0000259" key="5">
    <source>
        <dbReference type="PROSITE" id="PS50900"/>
    </source>
</evidence>
<dbReference type="SUPFAM" id="SSF82895">
    <property type="entry name" value="TSP-1 type 1 repeat"/>
    <property type="match status" value="7"/>
</dbReference>
<feature type="domain" description="PLAC" evidence="5">
    <location>
        <begin position="655"/>
        <end position="692"/>
    </location>
</feature>
<dbReference type="PANTHER" id="PTHR13723">
    <property type="entry name" value="ADAMTS A DISINTEGRIN AND METALLOPROTEASE WITH THROMBOSPONDIN MOTIFS PROTEASE"/>
    <property type="match status" value="1"/>
</dbReference>
<protein>
    <recommendedName>
        <fullName evidence="5">PLAC domain-containing protein</fullName>
    </recommendedName>
</protein>
<dbReference type="AlphaFoldDB" id="A0AA88Y120"/>
<dbReference type="PROSITE" id="PS50900">
    <property type="entry name" value="PLAC"/>
    <property type="match status" value="1"/>
</dbReference>
<evidence type="ECO:0000256" key="4">
    <source>
        <dbReference type="ARBA" id="ARBA00022737"/>
    </source>
</evidence>
<organism evidence="6 7">
    <name type="scientific">Pinctada imbricata</name>
    <name type="common">Atlantic pearl-oyster</name>
    <name type="synonym">Pinctada martensii</name>
    <dbReference type="NCBI Taxonomy" id="66713"/>
    <lineage>
        <taxon>Eukaryota</taxon>
        <taxon>Metazoa</taxon>
        <taxon>Spiralia</taxon>
        <taxon>Lophotrochozoa</taxon>
        <taxon>Mollusca</taxon>
        <taxon>Bivalvia</taxon>
        <taxon>Autobranchia</taxon>
        <taxon>Pteriomorphia</taxon>
        <taxon>Pterioida</taxon>
        <taxon>Pterioidea</taxon>
        <taxon>Pteriidae</taxon>
        <taxon>Pinctada</taxon>
    </lineage>
</organism>
<dbReference type="SMART" id="SM00209">
    <property type="entry name" value="TSP1"/>
    <property type="match status" value="8"/>
</dbReference>
<evidence type="ECO:0000256" key="2">
    <source>
        <dbReference type="ARBA" id="ARBA00022525"/>
    </source>
</evidence>
<dbReference type="Gene3D" id="2.20.100.10">
    <property type="entry name" value="Thrombospondin type-1 (TSP1) repeat"/>
    <property type="match status" value="8"/>
</dbReference>